<dbReference type="RefSeq" id="WP_091273948.1">
    <property type="nucleotide sequence ID" value="NZ_FNDK01000013.1"/>
</dbReference>
<keyword evidence="1" id="KW-0472">Membrane</keyword>
<evidence type="ECO:0000313" key="2">
    <source>
        <dbReference type="EMBL" id="SDH86338.1"/>
    </source>
</evidence>
<feature type="transmembrane region" description="Helical" evidence="1">
    <location>
        <begin position="112"/>
        <end position="133"/>
    </location>
</feature>
<dbReference type="AlphaFoldDB" id="A0A1G8FW06"/>
<name>A0A1G8FW06_9BACI</name>
<evidence type="ECO:0000313" key="3">
    <source>
        <dbReference type="Proteomes" id="UP000199163"/>
    </source>
</evidence>
<feature type="transmembrane region" description="Helical" evidence="1">
    <location>
        <begin position="191"/>
        <end position="216"/>
    </location>
</feature>
<dbReference type="STRING" id="568899.SAMN05192534_11349"/>
<protein>
    <submittedName>
        <fullName evidence="2">Uncharacterized protein</fullName>
    </submittedName>
</protein>
<organism evidence="2 3">
    <name type="scientific">Alteribacillus persepolensis</name>
    <dbReference type="NCBI Taxonomy" id="568899"/>
    <lineage>
        <taxon>Bacteria</taxon>
        <taxon>Bacillati</taxon>
        <taxon>Bacillota</taxon>
        <taxon>Bacilli</taxon>
        <taxon>Bacillales</taxon>
        <taxon>Bacillaceae</taxon>
        <taxon>Alteribacillus</taxon>
    </lineage>
</organism>
<gene>
    <name evidence="2" type="ORF">SAMN05192534_11349</name>
</gene>
<reference evidence="3" key="1">
    <citation type="submission" date="2016-10" db="EMBL/GenBank/DDBJ databases">
        <authorList>
            <person name="Varghese N."/>
            <person name="Submissions S."/>
        </authorList>
    </citation>
    <scope>NUCLEOTIDE SEQUENCE [LARGE SCALE GENOMIC DNA]</scope>
    <source>
        <strain evidence="3">DSM 21632</strain>
    </source>
</reference>
<dbReference type="Proteomes" id="UP000199163">
    <property type="component" value="Unassembled WGS sequence"/>
</dbReference>
<dbReference type="OrthoDB" id="2965209at2"/>
<feature type="transmembrane region" description="Helical" evidence="1">
    <location>
        <begin position="139"/>
        <end position="159"/>
    </location>
</feature>
<accession>A0A1G8FW06</accession>
<sequence length="225" mass="25644">MEDIWQIGSFIIHKEWVAAGVSLLLAFGVLRYIGCFAKDDHRKKDVIGNMLFVFILVYQLSSFLFQTSLAFRYPISVLASPGTWKEWTAGWIAAGIYLAVASRSEKKLYFEAALYSVLIYILTEFFFLSYQIYSQTASAALVMHMTAAGLVFLAFLFLKNKLSYEYLLYILLFFYGMVMSAYSFIFPAKALFLYMPAWFFVCVASVGTAGFLSAWIRRGKAVDKK</sequence>
<feature type="transmembrane region" description="Helical" evidence="1">
    <location>
        <begin position="16"/>
        <end position="34"/>
    </location>
</feature>
<dbReference type="EMBL" id="FNDK01000013">
    <property type="protein sequence ID" value="SDH86338.1"/>
    <property type="molecule type" value="Genomic_DNA"/>
</dbReference>
<keyword evidence="3" id="KW-1185">Reference proteome</keyword>
<feature type="transmembrane region" description="Helical" evidence="1">
    <location>
        <begin position="84"/>
        <end position="100"/>
    </location>
</feature>
<feature type="transmembrane region" description="Helical" evidence="1">
    <location>
        <begin position="46"/>
        <end position="64"/>
    </location>
</feature>
<keyword evidence="1" id="KW-1133">Transmembrane helix</keyword>
<evidence type="ECO:0000256" key="1">
    <source>
        <dbReference type="SAM" id="Phobius"/>
    </source>
</evidence>
<feature type="transmembrane region" description="Helical" evidence="1">
    <location>
        <begin position="166"/>
        <end position="185"/>
    </location>
</feature>
<keyword evidence="1" id="KW-0812">Transmembrane</keyword>
<proteinExistence type="predicted"/>